<dbReference type="GO" id="GO:0043937">
    <property type="term" value="P:regulation of sporulation"/>
    <property type="evidence" value="ECO:0007669"/>
    <property type="project" value="InterPro"/>
</dbReference>
<accession>A0A0H3NB97</accession>
<dbReference type="Pfam" id="PF09388">
    <property type="entry name" value="SpoOE-like"/>
    <property type="match status" value="1"/>
</dbReference>
<proteinExistence type="predicted"/>
<dbReference type="SUPFAM" id="SSF140500">
    <property type="entry name" value="BAS1536-like"/>
    <property type="match status" value="1"/>
</dbReference>
<dbReference type="HOGENOM" id="CLU_205301_0_0_9"/>
<dbReference type="Proteomes" id="UP000002068">
    <property type="component" value="Chromosome"/>
</dbReference>
<feature type="coiled-coil region" evidence="1">
    <location>
        <begin position="17"/>
        <end position="44"/>
    </location>
</feature>
<evidence type="ECO:0000256" key="1">
    <source>
        <dbReference type="SAM" id="Coils"/>
    </source>
</evidence>
<dbReference type="GO" id="GO:0046983">
    <property type="term" value="F:protein dimerization activity"/>
    <property type="evidence" value="ECO:0007669"/>
    <property type="project" value="InterPro"/>
</dbReference>
<dbReference type="InterPro" id="IPR018540">
    <property type="entry name" value="Spo0E-like"/>
</dbReference>
<evidence type="ECO:0000313" key="3">
    <source>
        <dbReference type="Proteomes" id="UP000002068"/>
    </source>
</evidence>
<evidence type="ECO:0000313" key="2">
    <source>
        <dbReference type="EMBL" id="CBA66259.1"/>
    </source>
</evidence>
<sequence>MFDKMYIKIYKFVIVVIIMANNELEALKNEIEAVREEINTYIEYPEIFQEELVESSKKIDILINKYMYLSK</sequence>
<dbReference type="AlphaFoldDB" id="A0A0H3NB97"/>
<dbReference type="InterPro" id="IPR037208">
    <property type="entry name" value="Spo0E-like_sf"/>
</dbReference>
<organism evidence="2 3">
    <name type="scientific">Clostridioides difficile (strain CD196)</name>
    <name type="common">Peptoclostridium difficile</name>
    <dbReference type="NCBI Taxonomy" id="645462"/>
    <lineage>
        <taxon>Bacteria</taxon>
        <taxon>Bacillati</taxon>
        <taxon>Bacillota</taxon>
        <taxon>Clostridia</taxon>
        <taxon>Peptostreptococcales</taxon>
        <taxon>Peptostreptococcaceae</taxon>
        <taxon>Clostridioides</taxon>
    </lineage>
</organism>
<reference evidence="2 3" key="1">
    <citation type="journal article" date="2009" name="Genome Biol.">
        <title>Comparative genome and phenotypic analysis of Clostridium difficile 027 strains provides insight into the evolution of a hypervirulent bacterium.</title>
        <authorList>
            <person name="Stabler R.A."/>
            <person name="He M."/>
            <person name="Dawson L."/>
            <person name="Martin M."/>
            <person name="Valiente E."/>
            <person name="Corton C."/>
            <person name="Lawley T.D."/>
            <person name="Sebaihia M."/>
            <person name="Quail M.A."/>
            <person name="Rose G."/>
            <person name="Gerding D.N."/>
            <person name="Gibert M."/>
            <person name="Popoff M.R."/>
            <person name="Parkhill J."/>
            <person name="Dougan G."/>
            <person name="Wren B.W."/>
        </authorList>
    </citation>
    <scope>NUCLEOTIDE SEQUENCE [LARGE SCALE GENOMIC DNA]</scope>
    <source>
        <strain evidence="2 3">CD196</strain>
    </source>
</reference>
<evidence type="ECO:0008006" key="4">
    <source>
        <dbReference type="Google" id="ProtNLM"/>
    </source>
</evidence>
<gene>
    <name evidence="2" type="ordered locus">CD196_3086</name>
</gene>
<dbReference type="EMBL" id="FN538970">
    <property type="protein sequence ID" value="CBA66259.1"/>
    <property type="molecule type" value="Genomic_DNA"/>
</dbReference>
<dbReference type="KEGG" id="cdc:CD196_3086"/>
<keyword evidence="1" id="KW-0175">Coiled coil</keyword>
<dbReference type="InterPro" id="IPR036638">
    <property type="entry name" value="HLH_DNA-bd_sf"/>
</dbReference>
<name>A0A0H3NB97_CLODC</name>
<dbReference type="Gene3D" id="4.10.280.10">
    <property type="entry name" value="Helix-loop-helix DNA-binding domain"/>
    <property type="match status" value="1"/>
</dbReference>
<protein>
    <recommendedName>
        <fullName evidence="4">Spo0E like sporulation regulatory protein</fullName>
    </recommendedName>
</protein>